<evidence type="ECO:0000256" key="5">
    <source>
        <dbReference type="ARBA" id="ARBA00023136"/>
    </source>
</evidence>
<feature type="transmembrane region" description="Helical" evidence="6">
    <location>
        <begin position="329"/>
        <end position="356"/>
    </location>
</feature>
<dbReference type="RefSeq" id="WP_155173853.1">
    <property type="nucleotide sequence ID" value="NZ_BAAAFL010000012.1"/>
</dbReference>
<dbReference type="Proteomes" id="UP000798808">
    <property type="component" value="Unassembled WGS sequence"/>
</dbReference>
<feature type="domain" description="ABC3 transporter permease C-terminal" evidence="7">
    <location>
        <begin position="670"/>
        <end position="783"/>
    </location>
</feature>
<keyword evidence="4 6" id="KW-1133">Transmembrane helix</keyword>
<dbReference type="PANTHER" id="PTHR30572">
    <property type="entry name" value="MEMBRANE COMPONENT OF TRANSPORTER-RELATED"/>
    <property type="match status" value="1"/>
</dbReference>
<feature type="transmembrane region" description="Helical" evidence="6">
    <location>
        <begin position="21"/>
        <end position="42"/>
    </location>
</feature>
<dbReference type="EMBL" id="SMLW01000601">
    <property type="protein sequence ID" value="MTI26844.1"/>
    <property type="molecule type" value="Genomic_DNA"/>
</dbReference>
<gene>
    <name evidence="9" type="ORF">E1163_17950</name>
</gene>
<evidence type="ECO:0000259" key="8">
    <source>
        <dbReference type="Pfam" id="PF12704"/>
    </source>
</evidence>
<feature type="transmembrane region" description="Helical" evidence="6">
    <location>
        <begin position="281"/>
        <end position="308"/>
    </location>
</feature>
<evidence type="ECO:0000259" key="7">
    <source>
        <dbReference type="Pfam" id="PF02687"/>
    </source>
</evidence>
<organism evidence="9 10">
    <name type="scientific">Fulvivirga kasyanovii</name>
    <dbReference type="NCBI Taxonomy" id="396812"/>
    <lineage>
        <taxon>Bacteria</taxon>
        <taxon>Pseudomonadati</taxon>
        <taxon>Bacteroidota</taxon>
        <taxon>Cytophagia</taxon>
        <taxon>Cytophagales</taxon>
        <taxon>Fulvivirgaceae</taxon>
        <taxon>Fulvivirga</taxon>
    </lineage>
</organism>
<keyword evidence="10" id="KW-1185">Reference proteome</keyword>
<keyword evidence="5 6" id="KW-0472">Membrane</keyword>
<comment type="subcellular location">
    <subcellularLocation>
        <location evidence="1">Cell membrane</location>
        <topology evidence="1">Multi-pass membrane protein</topology>
    </subcellularLocation>
</comment>
<evidence type="ECO:0000313" key="9">
    <source>
        <dbReference type="EMBL" id="MTI26844.1"/>
    </source>
</evidence>
<keyword evidence="2" id="KW-1003">Cell membrane</keyword>
<dbReference type="Pfam" id="PF02687">
    <property type="entry name" value="FtsX"/>
    <property type="match status" value="2"/>
</dbReference>
<proteinExistence type="predicted"/>
<dbReference type="Pfam" id="PF12704">
    <property type="entry name" value="MacB_PCD"/>
    <property type="match status" value="1"/>
</dbReference>
<feature type="transmembrane region" description="Helical" evidence="6">
    <location>
        <begin position="376"/>
        <end position="402"/>
    </location>
</feature>
<dbReference type="PANTHER" id="PTHR30572:SF18">
    <property type="entry name" value="ABC-TYPE MACROLIDE FAMILY EXPORT SYSTEM PERMEASE COMPONENT 2"/>
    <property type="match status" value="1"/>
</dbReference>
<dbReference type="InterPro" id="IPR003838">
    <property type="entry name" value="ABC3_permease_C"/>
</dbReference>
<evidence type="ECO:0000256" key="2">
    <source>
        <dbReference type="ARBA" id="ARBA00022475"/>
    </source>
</evidence>
<dbReference type="InterPro" id="IPR025857">
    <property type="entry name" value="MacB_PCD"/>
</dbReference>
<evidence type="ECO:0000256" key="3">
    <source>
        <dbReference type="ARBA" id="ARBA00022692"/>
    </source>
</evidence>
<feature type="domain" description="MacB-like periplasmic core" evidence="8">
    <location>
        <begin position="20"/>
        <end position="242"/>
    </location>
</feature>
<accession>A0ABW9RRN0</accession>
<feature type="transmembrane region" description="Helical" evidence="6">
    <location>
        <begin position="753"/>
        <end position="773"/>
    </location>
</feature>
<feature type="transmembrane region" description="Helical" evidence="6">
    <location>
        <begin position="666"/>
        <end position="691"/>
    </location>
</feature>
<comment type="caution">
    <text evidence="9">The sequence shown here is derived from an EMBL/GenBank/DDBJ whole genome shotgun (WGS) entry which is preliminary data.</text>
</comment>
<evidence type="ECO:0000256" key="4">
    <source>
        <dbReference type="ARBA" id="ARBA00022989"/>
    </source>
</evidence>
<feature type="domain" description="ABC3 transporter permease C-terminal" evidence="7">
    <location>
        <begin position="288"/>
        <end position="400"/>
    </location>
</feature>
<feature type="transmembrane region" description="Helical" evidence="6">
    <location>
        <begin position="423"/>
        <end position="443"/>
    </location>
</feature>
<dbReference type="InterPro" id="IPR050250">
    <property type="entry name" value="Macrolide_Exporter_MacB"/>
</dbReference>
<sequence>MIKNYIKVSLRFFLRQKLFTTINIFGLTFGLVCFIFMAVWVWDEYSFDRFHKNEDSLYQLFAERDRAGESVIVPYAPSSLVSIIEREVPEVDKIARVFPAHAVFAKAEDTFLEKGIYADPSFLQMFSFPLKEGSITIKEPGSLIISAETAEKYFPGQSAIGQYVDLVQNNRQQYKVTGVLEKIPNQSSLHFDFILPYQHFEDTQRPWWKSSNKYSFSNYNVQVFIQATPGAIASTLDEKLTAVLKRHSVPGTDDALFTYPFANVYLYDDFSGMGSASGKILYVRLISVVAIVVLLIACINFINLYTVMASKRNKEVGLRKAVGAHRKQVIVQFLTESVLIAVASMFLAITLVEMLMPFFNALTGKHIALPYSSSGFLLLLVAVSIFIGSLAGLYPALQFSSFSLLPSKQKLNVKAGVTGLRKVLVVFQFSLSVAFIVFSTVVFNQIRFIGHSDLGIQTRNILRHELHGIRGKQEAYKEELLRIPGIQSVSFTEQDPLNTANKNNGISWPGKPEDDKSFFNVIQVSEDFIETFGIDISEGSAFTLKNRLGQLALKQIIINEEAASAMNLSDPIGTELTVWGNKGIVVGVAKNYHHQPLSRQIEPVVILCNPEETWNAYISIEPDHVNTSLQDIAVAYQKYEDQHPFDYSFIEQDYETHYAGLTTIGWLSAIFTAAAIFISSLGLFGLSAFLMQQRSKETGIRKALGADIAGLLFLFSRDFLKLVLIAISIGLPLAWFYAKSWLSDYAYHFELGLLPFVSAGVCAIVIALASVIFNTLRAAMANPVHTLKEE</sequence>
<evidence type="ECO:0000313" key="10">
    <source>
        <dbReference type="Proteomes" id="UP000798808"/>
    </source>
</evidence>
<protein>
    <submittedName>
        <fullName evidence="9">ABC transporter permease</fullName>
    </submittedName>
</protein>
<name>A0ABW9RRN0_9BACT</name>
<keyword evidence="3 6" id="KW-0812">Transmembrane</keyword>
<evidence type="ECO:0000256" key="6">
    <source>
        <dbReference type="SAM" id="Phobius"/>
    </source>
</evidence>
<feature type="transmembrane region" description="Helical" evidence="6">
    <location>
        <begin position="719"/>
        <end position="738"/>
    </location>
</feature>
<reference evidence="9 10" key="1">
    <citation type="submission" date="2019-02" db="EMBL/GenBank/DDBJ databases">
        <authorList>
            <person name="Goldberg S.R."/>
            <person name="Haltli B.A."/>
            <person name="Correa H."/>
            <person name="Russell K.G."/>
        </authorList>
    </citation>
    <scope>NUCLEOTIDE SEQUENCE [LARGE SCALE GENOMIC DNA]</scope>
    <source>
        <strain evidence="9 10">JCM 16186</strain>
    </source>
</reference>
<evidence type="ECO:0000256" key="1">
    <source>
        <dbReference type="ARBA" id="ARBA00004651"/>
    </source>
</evidence>